<accession>A0A2M4CED6</accession>
<dbReference type="EMBL" id="GGFJ01014551">
    <property type="protein sequence ID" value="MBW63692.1"/>
    <property type="molecule type" value="Transcribed_RNA"/>
</dbReference>
<organism evidence="1">
    <name type="scientific">Anopheles marajoara</name>
    <dbReference type="NCBI Taxonomy" id="58244"/>
    <lineage>
        <taxon>Eukaryota</taxon>
        <taxon>Metazoa</taxon>
        <taxon>Ecdysozoa</taxon>
        <taxon>Arthropoda</taxon>
        <taxon>Hexapoda</taxon>
        <taxon>Insecta</taxon>
        <taxon>Pterygota</taxon>
        <taxon>Neoptera</taxon>
        <taxon>Endopterygota</taxon>
        <taxon>Diptera</taxon>
        <taxon>Nematocera</taxon>
        <taxon>Culicoidea</taxon>
        <taxon>Culicidae</taxon>
        <taxon>Anophelinae</taxon>
        <taxon>Anopheles</taxon>
    </lineage>
</organism>
<dbReference type="AlphaFoldDB" id="A0A2M4CED6"/>
<proteinExistence type="predicted"/>
<reference evidence="1" key="1">
    <citation type="submission" date="2018-01" db="EMBL/GenBank/DDBJ databases">
        <title>An insight into the sialome of Amazonian anophelines.</title>
        <authorList>
            <person name="Ribeiro J.M."/>
            <person name="Scarpassa V."/>
            <person name="Calvo E."/>
        </authorList>
    </citation>
    <scope>NUCLEOTIDE SEQUENCE</scope>
    <source>
        <tissue evidence="1">Salivary glands</tissue>
    </source>
</reference>
<name>A0A2M4CED6_9DIPT</name>
<evidence type="ECO:0000313" key="1">
    <source>
        <dbReference type="EMBL" id="MBW63692.1"/>
    </source>
</evidence>
<protein>
    <submittedName>
        <fullName evidence="1">Putative secreted protein</fullName>
    </submittedName>
</protein>
<sequence>MRFPKVRAVVAPVFFWGGIFTHVVKTTNTPPRYHLELEVLRLSARFGSRCSNQQQTPLQTAAKQRWRRWV</sequence>